<feature type="region of interest" description="Disordered" evidence="1">
    <location>
        <begin position="1"/>
        <end position="21"/>
    </location>
</feature>
<dbReference type="Proteomes" id="UP001420932">
    <property type="component" value="Unassembled WGS sequence"/>
</dbReference>
<accession>A0AAP0ENA4</accession>
<dbReference type="AlphaFoldDB" id="A0AAP0ENA4"/>
<dbReference type="EMBL" id="JBBNAF010000012">
    <property type="protein sequence ID" value="KAK9092753.1"/>
    <property type="molecule type" value="Genomic_DNA"/>
</dbReference>
<feature type="region of interest" description="Disordered" evidence="1">
    <location>
        <begin position="75"/>
        <end position="97"/>
    </location>
</feature>
<name>A0AAP0ENA4_9MAGN</name>
<feature type="compositionally biased region" description="Basic and acidic residues" evidence="1">
    <location>
        <begin position="75"/>
        <end position="85"/>
    </location>
</feature>
<evidence type="ECO:0000313" key="2">
    <source>
        <dbReference type="EMBL" id="KAK9092753.1"/>
    </source>
</evidence>
<organism evidence="2 3">
    <name type="scientific">Stephania yunnanensis</name>
    <dbReference type="NCBI Taxonomy" id="152371"/>
    <lineage>
        <taxon>Eukaryota</taxon>
        <taxon>Viridiplantae</taxon>
        <taxon>Streptophyta</taxon>
        <taxon>Embryophyta</taxon>
        <taxon>Tracheophyta</taxon>
        <taxon>Spermatophyta</taxon>
        <taxon>Magnoliopsida</taxon>
        <taxon>Ranunculales</taxon>
        <taxon>Menispermaceae</taxon>
        <taxon>Menispermoideae</taxon>
        <taxon>Cissampelideae</taxon>
        <taxon>Stephania</taxon>
    </lineage>
</organism>
<reference evidence="2 3" key="1">
    <citation type="submission" date="2024-01" db="EMBL/GenBank/DDBJ databases">
        <title>Genome assemblies of Stephania.</title>
        <authorList>
            <person name="Yang L."/>
        </authorList>
    </citation>
    <scope>NUCLEOTIDE SEQUENCE [LARGE SCALE GENOMIC DNA]</scope>
    <source>
        <strain evidence="2">YNDBR</strain>
        <tissue evidence="2">Leaf</tissue>
    </source>
</reference>
<evidence type="ECO:0000256" key="1">
    <source>
        <dbReference type="SAM" id="MobiDB-lite"/>
    </source>
</evidence>
<keyword evidence="3" id="KW-1185">Reference proteome</keyword>
<proteinExistence type="predicted"/>
<sequence length="157" mass="17585">MGPAQKLIRRPRGARPPHISRNTRARLYVHHLTNGGGTMRVASDGPMRSKALPETSTAQQRAIIMVLIEREAEPKAESGLDRNVELEGQDEGGRLDNNVIELEEESFGVRIEELEGDEVVEERVLETQVEGHLPTRTTEKIVEVEVEVSLLFRNEPS</sequence>
<gene>
    <name evidence="2" type="ORF">Syun_027664</name>
</gene>
<evidence type="ECO:0000313" key="3">
    <source>
        <dbReference type="Proteomes" id="UP001420932"/>
    </source>
</evidence>
<comment type="caution">
    <text evidence="2">The sequence shown here is derived from an EMBL/GenBank/DDBJ whole genome shotgun (WGS) entry which is preliminary data.</text>
</comment>
<protein>
    <submittedName>
        <fullName evidence="2">Uncharacterized protein</fullName>
    </submittedName>
</protein>